<accession>A0A414AIR9</accession>
<sequence length="111" mass="12733">MECPYCGKELNCVDHHGTGRPECYYGTAANGIYYPSTYNKLGDIYKCSNSFGFNNKSEAMDYINAQSEADLEKYINDNELEDWMDIVCESETFNGNFYTDNNENLFEGYPC</sequence>
<gene>
    <name evidence="1" type="ORF">DW839_28595</name>
</gene>
<name>A0A414AIR9_9FIRM</name>
<protein>
    <submittedName>
        <fullName evidence="1">Uncharacterized protein</fullName>
    </submittedName>
</protein>
<evidence type="ECO:0000313" key="2">
    <source>
        <dbReference type="Proteomes" id="UP000283975"/>
    </source>
</evidence>
<reference evidence="1 2" key="1">
    <citation type="submission" date="2018-08" db="EMBL/GenBank/DDBJ databases">
        <title>A genome reference for cultivated species of the human gut microbiota.</title>
        <authorList>
            <person name="Zou Y."/>
            <person name="Xue W."/>
            <person name="Luo G."/>
        </authorList>
    </citation>
    <scope>NUCLEOTIDE SEQUENCE [LARGE SCALE GENOMIC DNA]</scope>
    <source>
        <strain evidence="1 2">AM35-14</strain>
    </source>
</reference>
<evidence type="ECO:0000313" key="1">
    <source>
        <dbReference type="EMBL" id="RHC48487.1"/>
    </source>
</evidence>
<dbReference type="EMBL" id="QSHZ01000047">
    <property type="protein sequence ID" value="RHC48487.1"/>
    <property type="molecule type" value="Genomic_DNA"/>
</dbReference>
<comment type="caution">
    <text evidence="1">The sequence shown here is derived from an EMBL/GenBank/DDBJ whole genome shotgun (WGS) entry which is preliminary data.</text>
</comment>
<organism evidence="1 2">
    <name type="scientific">Enterocloster bolteae</name>
    <dbReference type="NCBI Taxonomy" id="208479"/>
    <lineage>
        <taxon>Bacteria</taxon>
        <taxon>Bacillati</taxon>
        <taxon>Bacillota</taxon>
        <taxon>Clostridia</taxon>
        <taxon>Lachnospirales</taxon>
        <taxon>Lachnospiraceae</taxon>
        <taxon>Enterocloster</taxon>
    </lineage>
</organism>
<dbReference type="Proteomes" id="UP000283975">
    <property type="component" value="Unassembled WGS sequence"/>
</dbReference>
<dbReference type="AlphaFoldDB" id="A0A414AIR9"/>
<proteinExistence type="predicted"/>